<gene>
    <name evidence="3" type="ORF">Dace_0383</name>
</gene>
<feature type="compositionally biased region" description="Polar residues" evidence="1">
    <location>
        <begin position="920"/>
        <end position="936"/>
    </location>
</feature>
<dbReference type="OrthoDB" id="7156875at2"/>
<evidence type="ECO:0000313" key="4">
    <source>
        <dbReference type="Proteomes" id="UP000005695"/>
    </source>
</evidence>
<dbReference type="Proteomes" id="UP000005695">
    <property type="component" value="Unassembled WGS sequence"/>
</dbReference>
<organism evidence="3 4">
    <name type="scientific">Desulfuromonas acetoxidans (strain DSM 684 / 11070)</name>
    <dbReference type="NCBI Taxonomy" id="281689"/>
    <lineage>
        <taxon>Bacteria</taxon>
        <taxon>Pseudomonadati</taxon>
        <taxon>Thermodesulfobacteriota</taxon>
        <taxon>Desulfuromonadia</taxon>
        <taxon>Desulfuromonadales</taxon>
        <taxon>Desulfuromonadaceae</taxon>
        <taxon>Desulfuromonas</taxon>
    </lineage>
</organism>
<reference evidence="3" key="1">
    <citation type="submission" date="2006-05" db="EMBL/GenBank/DDBJ databases">
        <title>Annotation of the draft genome assembly of Desulfuromonas acetoxidans DSM 684.</title>
        <authorList>
            <consortium name="US DOE Joint Genome Institute (JGI-ORNL)"/>
            <person name="Larimer F."/>
            <person name="Land M."/>
            <person name="Hauser L."/>
        </authorList>
    </citation>
    <scope>NUCLEOTIDE SEQUENCE [LARGE SCALE GENOMIC DNA]</scope>
    <source>
        <strain evidence="3">DSM 684</strain>
    </source>
</reference>
<keyword evidence="4" id="KW-1185">Reference proteome</keyword>
<reference evidence="3" key="2">
    <citation type="submission" date="2006-05" db="EMBL/GenBank/DDBJ databases">
        <title>Sequencing of the draft genome and assembly of Desulfuromonas acetoxidans DSM 684.</title>
        <authorList>
            <consortium name="US DOE Joint Genome Institute (JGI-PGF)"/>
            <person name="Copeland A."/>
            <person name="Lucas S."/>
            <person name="Lapidus A."/>
            <person name="Barry K."/>
            <person name="Detter J.C."/>
            <person name="Glavina del Rio T."/>
            <person name="Hammon N."/>
            <person name="Israni S."/>
            <person name="Dalin E."/>
            <person name="Tice H."/>
            <person name="Bruce D."/>
            <person name="Pitluck S."/>
            <person name="Richardson P."/>
        </authorList>
    </citation>
    <scope>NUCLEOTIDE SEQUENCE [LARGE SCALE GENOMIC DNA]</scope>
    <source>
        <strain evidence="3">DSM 684</strain>
    </source>
</reference>
<comment type="caution">
    <text evidence="3">The sequence shown here is derived from an EMBL/GenBank/DDBJ whole genome shotgun (WGS) entry which is preliminary data.</text>
</comment>
<evidence type="ECO:0000256" key="2">
    <source>
        <dbReference type="SAM" id="SignalP"/>
    </source>
</evidence>
<feature type="region of interest" description="Disordered" evidence="1">
    <location>
        <begin position="918"/>
        <end position="951"/>
    </location>
</feature>
<accession>Q1JW99</accession>
<name>Q1JW99_DESA6</name>
<protein>
    <submittedName>
        <fullName evidence="3">Tfp pilus assembly protein tip-associated adhesin PilY1-like</fullName>
    </submittedName>
</protein>
<sequence>MKFKNTLGLMVLLVVCVVQGAWAVPDYYEGDSAVYIGSAASGVRPNILFIIDNSGAMKSLGSVEPYDPSTDYSTQLDDTATNYPRFHVYLRNVANENTTNYQSTKFDVDDIVCDAITDVSGTLDEDYYTYTGAELFDNYNEDFTGNGYDDVTTNQHPRYALEQNGFWYGALDTKGKCPSNDNQWENYFTGNYLNYLQASAITYTWSQWLGLDPDTEQLGAVVNPSGTYILDPSDDDYYDVDAGKWVDPSGDNSEEELELLFKCTDIEDGASPSTEPDWTVGSDGYFPGAGTTVIHEGVTWTSLGSVMDMVQYQLEEVIFEQVYEKANMGIMTFGDNNHGGQVVVPITEIDDVQSEDYKKLVAGLSELDDLVNGNTQPVNESFWDAYEYWIGNAGSVAEGISSDNVAYPSPIEYWCQTNHIVLLTTGSNGDSSQTKTLIPKYAGYSADLDEDGEEGEVGDLAKLMYEHLPLDIDGYTPHVQTHVIQLMTEEVDLLRKAAAVGQGQYHIIKNPDELIDALLRIIGGILEANSSFVAPVVPASPDNRAYSGQRIYLGFFKPMNEEPWYGNLKKFGLGTDSRIKGFDSSDNEIDATYLYPDDTDDPSLDGYFLVDADGNPAVRSYWGSSYDGGEVNQGGVGQKLLDRVTSRKIYTRLVSDDLNASGNAFSTSNGDLTYTDLGVEDEAEKDSLINFIHGYDAYELYSDDTTAKRAWIMGDVMHSKPVVLNYSAYTVSDANEADPDVNNAYIFVGGNDGMLHAFRDATGEEAWAFIPPDLLPNLQYASATDRHVYYVDSSPVIYVYDKDGDGTILPVDMADSGGDGDDRAILLCSTRRGGGTSTLTQPVDPSTDPPPSRGSYFALDITDPEDPQFLWQINSEDDGFEELSQTWSLPRLSRMKIGSEEKVVAFFGAGYDTNEDLRFGNTQSFPDTTTEATVTSDGDEGAEDATSTGTSVAFSPRGRGLFAIEVATLDSTDGSPNLTDSGSLLWSYTFDDSSSMQSKMTFSVPSDLLLVDRNSDGYLDRIYLVDTGAQLWRFNVADSDTGEWDGTRIFKSNISTADDGRKVFFKPTATVKGDDTFVYFGTGDREHPLNTAVLDRFYMVRDRESGDNHWSYGSDSPLNETNLVDVTENELQDSSVSVADQAAIRSKLVSPYTYDDGAGEKTYYGWYIKLDGNEGEKVLALPKVVSNVLYFTTYTPAIIDETDEDFDPCQGVLGPSRLYAVDAMTAEAVYNLDTSNDTIDDETGEAKDVLDRGDRSMAVGSGIASEPLIIVSKAGAVSVMVGRGGGFFNSGSVGSIDPVFPIYWMKW</sequence>
<proteinExistence type="predicted"/>
<dbReference type="InterPro" id="IPR015943">
    <property type="entry name" value="WD40/YVTN_repeat-like_dom_sf"/>
</dbReference>
<dbReference type="RefSeq" id="WP_006002584.1">
    <property type="nucleotide sequence ID" value="NZ_AAEW02000023.1"/>
</dbReference>
<keyword evidence="2" id="KW-0732">Signal</keyword>
<evidence type="ECO:0000313" key="3">
    <source>
        <dbReference type="EMBL" id="EAT14522.1"/>
    </source>
</evidence>
<dbReference type="SUPFAM" id="SSF50998">
    <property type="entry name" value="Quinoprotein alcohol dehydrogenase-like"/>
    <property type="match status" value="1"/>
</dbReference>
<evidence type="ECO:0000256" key="1">
    <source>
        <dbReference type="SAM" id="MobiDB-lite"/>
    </source>
</evidence>
<dbReference type="InterPro" id="IPR036465">
    <property type="entry name" value="vWFA_dom_sf"/>
</dbReference>
<feature type="signal peptide" evidence="2">
    <location>
        <begin position="1"/>
        <end position="23"/>
    </location>
</feature>
<dbReference type="Gene3D" id="3.40.50.410">
    <property type="entry name" value="von Willebrand factor, type A domain"/>
    <property type="match status" value="1"/>
</dbReference>
<feature type="chain" id="PRO_5004192640" evidence="2">
    <location>
        <begin position="24"/>
        <end position="1307"/>
    </location>
</feature>
<dbReference type="EMBL" id="AAEW02000023">
    <property type="protein sequence ID" value="EAT14522.1"/>
    <property type="molecule type" value="Genomic_DNA"/>
</dbReference>
<dbReference type="Gene3D" id="2.130.10.10">
    <property type="entry name" value="YVTN repeat-like/Quinoprotein amine dehydrogenase"/>
    <property type="match status" value="2"/>
</dbReference>
<feature type="region of interest" description="Disordered" evidence="1">
    <location>
        <begin position="832"/>
        <end position="851"/>
    </location>
</feature>
<dbReference type="InterPro" id="IPR011047">
    <property type="entry name" value="Quinoprotein_ADH-like_sf"/>
</dbReference>